<accession>O71055</accession>
<organismHost>
    <name type="scientific">Lepidoptera</name>
    <name type="common">moths &amp; butterflies</name>
    <dbReference type="NCBI Taxonomy" id="7088"/>
</organismHost>
<protein>
    <submittedName>
        <fullName evidence="1">Autographa californica nucleopolyhedrovirus LEF-2 (lef-2) protein</fullName>
    </submittedName>
</protein>
<reference evidence="1" key="1">
    <citation type="journal article" date="1998" name="Biol. Control">
        <title>Characterization of a variant of Autographa californica nuclear polyhedrosis virus with a nonfunctional ORF 603.</title>
        <authorList>
            <person name="Popham H.J.R."/>
            <person name="Pellock B.J."/>
            <person name="Robson M."/>
            <person name="Dierks P.M."/>
            <person name="Miller L.K."/>
        </authorList>
    </citation>
    <scope>NUCLEOTIDE SEQUENCE</scope>
    <source>
        <strain evidence="1">Vail 8</strain>
    </source>
</reference>
<name>O71055_NPVAC</name>
<organism evidence="1">
    <name type="scientific">Autographa californica nuclear polyhedrosis virus</name>
    <name type="common">AcMNPV</name>
    <dbReference type="NCBI Taxonomy" id="46015"/>
    <lineage>
        <taxon>Viruses</taxon>
        <taxon>Viruses incertae sedis</taxon>
        <taxon>Naldaviricetes</taxon>
        <taxon>Lefavirales</taxon>
        <taxon>Baculoviridae</taxon>
        <taxon>Alphabaculovirus</taxon>
        <taxon>Alphabaculovirus aucalifornicae</taxon>
    </lineage>
</organism>
<sequence>MAVIFNNKQLLADDSIENGGELFLLNASYSILESYVNPVLLKNGNVDPVVV</sequence>
<evidence type="ECO:0000313" key="1">
    <source>
        <dbReference type="EMBL" id="AAC17847.1"/>
    </source>
</evidence>
<dbReference type="EMBL" id="AF025997">
    <property type="protein sequence ID" value="AAC17847.1"/>
    <property type="molecule type" value="Genomic_DNA"/>
</dbReference>
<proteinExistence type="predicted"/>